<dbReference type="InterPro" id="IPR056229">
    <property type="entry name" value="Ig_TMM62"/>
</dbReference>
<dbReference type="Pfam" id="PF24384">
    <property type="entry name" value="Ig_TMM62"/>
    <property type="match status" value="1"/>
</dbReference>
<proteinExistence type="predicted"/>
<feature type="signal peptide" evidence="2">
    <location>
        <begin position="1"/>
        <end position="19"/>
    </location>
</feature>
<feature type="transmembrane region" description="Helical" evidence="1">
    <location>
        <begin position="500"/>
        <end position="518"/>
    </location>
</feature>
<feature type="domain" description="Calcineurin-like phosphoesterase" evidence="3">
    <location>
        <begin position="52"/>
        <end position="269"/>
    </location>
</feature>
<reference evidence="6 7" key="1">
    <citation type="submission" date="2019-08" db="EMBL/GenBank/DDBJ databases">
        <title>Draft genome sequences of two oriental melons (Cucumis melo L. var makuwa).</title>
        <authorList>
            <person name="Kwon S.-Y."/>
        </authorList>
    </citation>
    <scope>NUCLEOTIDE SEQUENCE [LARGE SCALE GENOMIC DNA]</scope>
    <source>
        <strain evidence="7">cv. Chang Bougi</strain>
        <tissue evidence="6">Leaf</tissue>
    </source>
</reference>
<dbReference type="InterPro" id="IPR029052">
    <property type="entry name" value="Metallo-depent_PP-like"/>
</dbReference>
<feature type="transmembrane region" description="Helical" evidence="1">
    <location>
        <begin position="613"/>
        <end position="637"/>
    </location>
</feature>
<evidence type="ECO:0000259" key="4">
    <source>
        <dbReference type="Pfam" id="PF24384"/>
    </source>
</evidence>
<evidence type="ECO:0000259" key="3">
    <source>
        <dbReference type="Pfam" id="PF00149"/>
    </source>
</evidence>
<dbReference type="PANTHER" id="PTHR14795">
    <property type="entry name" value="HELICASE RELATED"/>
    <property type="match status" value="1"/>
</dbReference>
<evidence type="ECO:0000313" key="7">
    <source>
        <dbReference type="Proteomes" id="UP000321947"/>
    </source>
</evidence>
<feature type="transmembrane region" description="Helical" evidence="1">
    <location>
        <begin position="780"/>
        <end position="803"/>
    </location>
</feature>
<dbReference type="Pfam" id="PF00149">
    <property type="entry name" value="Metallophos"/>
    <property type="match status" value="1"/>
</dbReference>
<organism evidence="6 7">
    <name type="scientific">Cucumis melo var. makuwa</name>
    <name type="common">Oriental melon</name>
    <dbReference type="NCBI Taxonomy" id="1194695"/>
    <lineage>
        <taxon>Eukaryota</taxon>
        <taxon>Viridiplantae</taxon>
        <taxon>Streptophyta</taxon>
        <taxon>Embryophyta</taxon>
        <taxon>Tracheophyta</taxon>
        <taxon>Spermatophyta</taxon>
        <taxon>Magnoliopsida</taxon>
        <taxon>eudicotyledons</taxon>
        <taxon>Gunneridae</taxon>
        <taxon>Pentapetalae</taxon>
        <taxon>rosids</taxon>
        <taxon>fabids</taxon>
        <taxon>Cucurbitales</taxon>
        <taxon>Cucurbitaceae</taxon>
        <taxon>Benincaseae</taxon>
        <taxon>Cucumis</taxon>
    </lineage>
</organism>
<dbReference type="EMBL" id="SSTD01004278">
    <property type="protein sequence ID" value="TYK23894.1"/>
    <property type="molecule type" value="Genomic_DNA"/>
</dbReference>
<dbReference type="InterPro" id="IPR056230">
    <property type="entry name" value="TMEM62_C"/>
</dbReference>
<feature type="domain" description="TMEM62 Ig-like" evidence="4">
    <location>
        <begin position="352"/>
        <end position="479"/>
    </location>
</feature>
<dbReference type="PANTHER" id="PTHR14795:SF0">
    <property type="entry name" value="TRANSMEMBRANE PROTEIN 62"/>
    <property type="match status" value="1"/>
</dbReference>
<feature type="transmembrane region" description="Helical" evidence="1">
    <location>
        <begin position="835"/>
        <end position="857"/>
    </location>
</feature>
<dbReference type="Pfam" id="PF24394">
    <property type="entry name" value="TMEM62_C"/>
    <property type="match status" value="1"/>
</dbReference>
<accession>A0A5D3DJS5</accession>
<gene>
    <name evidence="6" type="ORF">E5676_scaffold419G00740</name>
</gene>
<feature type="transmembrane region" description="Helical" evidence="1">
    <location>
        <begin position="737"/>
        <end position="759"/>
    </location>
</feature>
<dbReference type="SUPFAM" id="SSF56300">
    <property type="entry name" value="Metallo-dependent phosphatases"/>
    <property type="match status" value="1"/>
</dbReference>
<keyword evidence="1" id="KW-0472">Membrane</keyword>
<dbReference type="GO" id="GO:0016787">
    <property type="term" value="F:hydrolase activity"/>
    <property type="evidence" value="ECO:0007669"/>
    <property type="project" value="InterPro"/>
</dbReference>
<name>A0A5D3DJS5_CUCMM</name>
<dbReference type="Gene3D" id="3.60.21.10">
    <property type="match status" value="1"/>
</dbReference>
<dbReference type="InterPro" id="IPR004843">
    <property type="entry name" value="Calcineurin-like_PHP"/>
</dbReference>
<feature type="transmembrane region" description="Helical" evidence="1">
    <location>
        <begin position="557"/>
        <end position="576"/>
    </location>
</feature>
<evidence type="ECO:0000313" key="6">
    <source>
        <dbReference type="EMBL" id="TYK23894.1"/>
    </source>
</evidence>
<feature type="domain" description="TMEM62 C-terminal" evidence="5">
    <location>
        <begin position="502"/>
        <end position="678"/>
    </location>
</feature>
<sequence>MNIFALTLVFCFFLPFLYARLQENDGFSHSEPTNWTNRKIVDAKGGPQSLIWVVQLSDLHFSVHHPDRALQFRDFVGPALAMINPSLVLITGDLTDGKSKDLLTMIQIEEEWIEYQNVMEEVITQSGLDKSIFFDLRGNHDKFGVPTVGGSFDYFSNYSISGQLGRNANVYSVTLQDGQEKYLFVGFDSTMSVGLRGPSNVFGHPTDQLLTDLDLELSQWDSSATDPVTKISFGHFPLSFSASSLSGKSLRDIFLKHSLSAYLCGHLHTRFGKNLKRHHHSNSNFLLQKFFQFNVHEISSGSIPNCSLEAPPVQEFWEWEMGDWRKSRAMRILAIDGGYVSYVDIDFKTEIKKTILLPTFPLDSRFMSRSSSPYEYKCHFVASSAYENIRSLVFSSSSIVSVVARIYDSNPGTLSLILEAPMSRMPVDNISRGDLYTAPWNYKAFEDPSPDRYYLQIEAIDIAGRSTLSDLRPFSINGLTAKVSWTWNEFRVMGIQWAALYYPVLWSTLFIMLSMLILPKAILIFSKKQYTYNNLKLNRSFLNCMAWAIQELSKIPMVWFCIVGYLIYLISFPWFIGKVFTDGKDWGYMTYMGWVVKTSNKSEKYRYIGSPDILVVVLSHLLFVVYPAIFIMVVIAVERGVYVDHFLSLLAKKEDDYDYNNKRPESFDLKSSGRRCLKEDEIAQFQSLLSLLSPEKIFCRRSPLASAFCLWFALFVWRPMRLYSTSFCSDPLHPSAGIVFFPSSILLGFLMDPLVPRCFSFWRVRLYQRSLEGRGLEQSSGILVVGGRLFPLLRVIALTLAYFEEVVGLEDLDSCCPQYPFLKCGWSLHSTLVEIGLLAFGGVLSATAPPAAASIVFRSEANKPE</sequence>
<protein>
    <submittedName>
        <fullName evidence="6">Putative metallophosphoesterase</fullName>
    </submittedName>
</protein>
<keyword evidence="2" id="KW-0732">Signal</keyword>
<evidence type="ECO:0000259" key="5">
    <source>
        <dbReference type="Pfam" id="PF24394"/>
    </source>
</evidence>
<evidence type="ECO:0000256" key="1">
    <source>
        <dbReference type="SAM" id="Phobius"/>
    </source>
</evidence>
<comment type="caution">
    <text evidence="6">The sequence shown here is derived from an EMBL/GenBank/DDBJ whole genome shotgun (WGS) entry which is preliminary data.</text>
</comment>
<keyword evidence="1" id="KW-0812">Transmembrane</keyword>
<feature type="chain" id="PRO_5022684952" evidence="2">
    <location>
        <begin position="20"/>
        <end position="865"/>
    </location>
</feature>
<evidence type="ECO:0000256" key="2">
    <source>
        <dbReference type="SAM" id="SignalP"/>
    </source>
</evidence>
<feature type="transmembrane region" description="Helical" evidence="1">
    <location>
        <begin position="698"/>
        <end position="717"/>
    </location>
</feature>
<keyword evidence="1" id="KW-1133">Transmembrane helix</keyword>
<dbReference type="Proteomes" id="UP000321947">
    <property type="component" value="Unassembled WGS sequence"/>
</dbReference>
<dbReference type="AlphaFoldDB" id="A0A5D3DJS5"/>